<dbReference type="SUPFAM" id="SSF48403">
    <property type="entry name" value="Ankyrin repeat"/>
    <property type="match status" value="1"/>
</dbReference>
<dbReference type="OrthoDB" id="2428204at2759"/>
<dbReference type="STRING" id="5722.A2D7Y1"/>
<dbReference type="VEuPathDB" id="TrichDB:TVAGG3_1045370"/>
<keyword evidence="3" id="KW-0418">Kinase</keyword>
<dbReference type="PROSITE" id="PS50088">
    <property type="entry name" value="ANK_REPEAT"/>
    <property type="match status" value="2"/>
</dbReference>
<dbReference type="PANTHER" id="PTHR24118:SF99">
    <property type="entry name" value="POTE ANKYRIN DOMAIN FAMILY MEMBER 3C-RELATED"/>
    <property type="match status" value="1"/>
</dbReference>
<dbReference type="InParanoid" id="A2D7Y1"/>
<dbReference type="InterPro" id="IPR002110">
    <property type="entry name" value="Ankyrin_rpt"/>
</dbReference>
<dbReference type="GO" id="GO:0005524">
    <property type="term" value="F:ATP binding"/>
    <property type="evidence" value="ECO:0007669"/>
    <property type="project" value="InterPro"/>
</dbReference>
<dbReference type="Gene3D" id="1.25.40.20">
    <property type="entry name" value="Ankyrin repeat-containing domain"/>
    <property type="match status" value="1"/>
</dbReference>
<accession>A2D7Y1</accession>
<evidence type="ECO:0000259" key="2">
    <source>
        <dbReference type="PROSITE" id="PS50011"/>
    </source>
</evidence>
<feature type="repeat" description="ANK" evidence="1">
    <location>
        <begin position="835"/>
        <end position="868"/>
    </location>
</feature>
<dbReference type="PROSITE" id="PS50297">
    <property type="entry name" value="ANK_REP_REGION"/>
    <property type="match status" value="2"/>
</dbReference>
<name>A2D7Y1_TRIV3</name>
<dbReference type="Proteomes" id="UP000001542">
    <property type="component" value="Unassembled WGS sequence"/>
</dbReference>
<dbReference type="Gene3D" id="1.10.510.10">
    <property type="entry name" value="Transferase(Phosphotransferase) domain 1"/>
    <property type="match status" value="1"/>
</dbReference>
<keyword evidence="1" id="KW-0040">ANK repeat</keyword>
<dbReference type="RefSeq" id="XP_001584400.1">
    <property type="nucleotide sequence ID" value="XM_001584350.1"/>
</dbReference>
<dbReference type="InterPro" id="IPR001245">
    <property type="entry name" value="Ser-Thr/Tyr_kinase_cat_dom"/>
</dbReference>
<reference evidence="3" key="1">
    <citation type="submission" date="2006-10" db="EMBL/GenBank/DDBJ databases">
        <authorList>
            <person name="Amadeo P."/>
            <person name="Zhao Q."/>
            <person name="Wortman J."/>
            <person name="Fraser-Liggett C."/>
            <person name="Carlton J."/>
        </authorList>
    </citation>
    <scope>NUCLEOTIDE SEQUENCE</scope>
    <source>
        <strain evidence="3">G3</strain>
    </source>
</reference>
<evidence type="ECO:0000313" key="4">
    <source>
        <dbReference type="Proteomes" id="UP000001542"/>
    </source>
</evidence>
<gene>
    <name evidence="3" type="ORF">TVAG_070770</name>
</gene>
<keyword evidence="3" id="KW-0808">Transferase</keyword>
<reference evidence="3" key="2">
    <citation type="journal article" date="2007" name="Science">
        <title>Draft genome sequence of the sexually transmitted pathogen Trichomonas vaginalis.</title>
        <authorList>
            <person name="Carlton J.M."/>
            <person name="Hirt R.P."/>
            <person name="Silva J.C."/>
            <person name="Delcher A.L."/>
            <person name="Schatz M."/>
            <person name="Zhao Q."/>
            <person name="Wortman J.R."/>
            <person name="Bidwell S.L."/>
            <person name="Alsmark U.C.M."/>
            <person name="Besteiro S."/>
            <person name="Sicheritz-Ponten T."/>
            <person name="Noel C.J."/>
            <person name="Dacks J.B."/>
            <person name="Foster P.G."/>
            <person name="Simillion C."/>
            <person name="Van de Peer Y."/>
            <person name="Miranda-Saavedra D."/>
            <person name="Barton G.J."/>
            <person name="Westrop G.D."/>
            <person name="Mueller S."/>
            <person name="Dessi D."/>
            <person name="Fiori P.L."/>
            <person name="Ren Q."/>
            <person name="Paulsen I."/>
            <person name="Zhang H."/>
            <person name="Bastida-Corcuera F.D."/>
            <person name="Simoes-Barbosa A."/>
            <person name="Brown M.T."/>
            <person name="Hayes R.D."/>
            <person name="Mukherjee M."/>
            <person name="Okumura C.Y."/>
            <person name="Schneider R."/>
            <person name="Smith A.J."/>
            <person name="Vanacova S."/>
            <person name="Villalvazo M."/>
            <person name="Haas B.J."/>
            <person name="Pertea M."/>
            <person name="Feldblyum T.V."/>
            <person name="Utterback T.R."/>
            <person name="Shu C.L."/>
            <person name="Osoegawa K."/>
            <person name="de Jong P.J."/>
            <person name="Hrdy I."/>
            <person name="Horvathova L."/>
            <person name="Zubacova Z."/>
            <person name="Dolezal P."/>
            <person name="Malik S.B."/>
            <person name="Logsdon J.M. Jr."/>
            <person name="Henze K."/>
            <person name="Gupta A."/>
            <person name="Wang C.C."/>
            <person name="Dunne R.L."/>
            <person name="Upcroft J.A."/>
            <person name="Upcroft P."/>
            <person name="White O."/>
            <person name="Salzberg S.L."/>
            <person name="Tang P."/>
            <person name="Chiu C.-H."/>
            <person name="Lee Y.-S."/>
            <person name="Embley T.M."/>
            <person name="Coombs G.H."/>
            <person name="Mottram J.C."/>
            <person name="Tachezy J."/>
            <person name="Fraser-Liggett C.M."/>
            <person name="Johnson P.J."/>
        </authorList>
    </citation>
    <scope>NUCLEOTIDE SEQUENCE [LARGE SCALE GENOMIC DNA]</scope>
    <source>
        <strain evidence="3">G3</strain>
    </source>
</reference>
<dbReference type="PANTHER" id="PTHR24118">
    <property type="entry name" value="POTE ANKYRIN DOMAIN"/>
    <property type="match status" value="1"/>
</dbReference>
<dbReference type="EMBL" id="DS113178">
    <property type="protein sequence ID" value="EAY23414.1"/>
    <property type="molecule type" value="Genomic_DNA"/>
</dbReference>
<dbReference type="SUPFAM" id="SSF56112">
    <property type="entry name" value="Protein kinase-like (PK-like)"/>
    <property type="match status" value="1"/>
</dbReference>
<feature type="repeat" description="ANK" evidence="1">
    <location>
        <begin position="767"/>
        <end position="800"/>
    </location>
</feature>
<dbReference type="Pfam" id="PF07714">
    <property type="entry name" value="PK_Tyr_Ser-Thr"/>
    <property type="match status" value="1"/>
</dbReference>
<dbReference type="InterPro" id="IPR011009">
    <property type="entry name" value="Kinase-like_dom_sf"/>
</dbReference>
<dbReference type="Pfam" id="PF12796">
    <property type="entry name" value="Ank_2"/>
    <property type="match status" value="2"/>
</dbReference>
<dbReference type="AlphaFoldDB" id="A2D7Y1"/>
<dbReference type="VEuPathDB" id="TrichDB:TVAG_070770"/>
<dbReference type="eggNOG" id="KOG0192">
    <property type="taxonomic scope" value="Eukaryota"/>
</dbReference>
<proteinExistence type="predicted"/>
<organism evidence="3 4">
    <name type="scientific">Trichomonas vaginalis (strain ATCC PRA-98 / G3)</name>
    <dbReference type="NCBI Taxonomy" id="412133"/>
    <lineage>
        <taxon>Eukaryota</taxon>
        <taxon>Metamonada</taxon>
        <taxon>Parabasalia</taxon>
        <taxon>Trichomonadida</taxon>
        <taxon>Trichomonadidae</taxon>
        <taxon>Trichomonas</taxon>
    </lineage>
</organism>
<dbReference type="InterPro" id="IPR000719">
    <property type="entry name" value="Prot_kinase_dom"/>
</dbReference>
<dbReference type="GO" id="GO:0004672">
    <property type="term" value="F:protein kinase activity"/>
    <property type="evidence" value="ECO:0007669"/>
    <property type="project" value="InterPro"/>
</dbReference>
<dbReference type="eggNOG" id="KOG0504">
    <property type="taxonomic scope" value="Eukaryota"/>
</dbReference>
<dbReference type="SMART" id="SM00248">
    <property type="entry name" value="ANK"/>
    <property type="match status" value="4"/>
</dbReference>
<dbReference type="KEGG" id="tva:5468978"/>
<dbReference type="InterPro" id="IPR036770">
    <property type="entry name" value="Ankyrin_rpt-contain_sf"/>
</dbReference>
<dbReference type="SMR" id="A2D7Y1"/>
<evidence type="ECO:0000313" key="3">
    <source>
        <dbReference type="EMBL" id="EAY23414.1"/>
    </source>
</evidence>
<evidence type="ECO:0000256" key="1">
    <source>
        <dbReference type="PROSITE-ProRule" id="PRU00023"/>
    </source>
</evidence>
<dbReference type="PROSITE" id="PS50011">
    <property type="entry name" value="PROTEIN_KINASE_DOM"/>
    <property type="match status" value="1"/>
</dbReference>
<sequence>MSFAGPRKLLPDDFEHVKRLSLSELRMIDVLKEKSTNNEFIAITHTKFGIKDSRKKSFFERVNAMACLHHPAVCTLYGYFLPDNAEKKCPTLLFKNAKRGCLGYYIDKSRLRSTKSYLEPPKILKILLGVASALKYLHSQGFVCGDLQPTSIFLNENYEPLLYPILSTHNAYRKLNVATFDMATDLISPPELLSGNFKKITPESDIYAFGILTFRFICKKIVFNQVDVSLSFSQNIIQGKRFMIPQFSYTFLREIVENCWVQDPNKRPSMADVYKKLKQDCPIFLPEHITEPYLKYVESLDASVIQNQSDNSFDSQNSDKNSIFLTGYSSDVFDINQLKESAPYKYIKNHPELSQNKILKFKFILKLQNHIIETNPTNFEDNIKWISRNVDFDSPKGIDIFIRTLCLAALVRWRDITTYANMFKKILTVIGNSNITLKESFIDKILKEMTFYEPFPKMNAVLALLRVLTETRCYLPQNIVEIIKKFYETGAKIKKNACLLFAYFADFVFKFDQKFYSEICQEYEKYQHDPFFPLPYRVFYQELKESYEKDWSIYLNHLHNVKGSHGLITELINDDIVSFRDNRKIDDNFIHCKIPANLFEPCHILSNRPNITMFCAAYSSIKIFSRMMQFANFFVVKDDKGKRTSYFTGVGGSESIYNLVSPNFTVSNDILIGALCFHQHKIAIKQLNRDKCDPNAPDVDGKYGIVSASAYNNVFGVLQLLMKNVNPLIHESFEKTALHSACENGCLEVLAVLIVLCPLLVNTKNTFGQTPLHIAIEHGRNDCAKKLIRSQNIDLNSKDDDGFSPLFYAINQKNIETVDLLLNDERCDINLQSNKGYTALHWSAKHGNDEITIKLLSRKDINTEIADNKGRKGIEMISSNLKERFINGEFQKKEENTMNNGPCRI</sequence>
<keyword evidence="4" id="KW-1185">Reference proteome</keyword>
<protein>
    <submittedName>
        <fullName evidence="3">TKL family protein kinase</fullName>
    </submittedName>
</protein>
<feature type="domain" description="Protein kinase" evidence="2">
    <location>
        <begin position="14"/>
        <end position="294"/>
    </location>
</feature>